<sequence length="62" mass="7331">MIHDYTPKIKQHNSLMHGVIQFINPREPLNMLLPAQCLISITYRQHYKRIIRFMVTAAHPCT</sequence>
<proteinExistence type="predicted"/>
<dbReference type="EMBL" id="GBRH01232436">
    <property type="protein sequence ID" value="JAD65459.1"/>
    <property type="molecule type" value="Transcribed_RNA"/>
</dbReference>
<name>A0A0A9BNB7_ARUDO</name>
<reference evidence="1" key="1">
    <citation type="submission" date="2014-09" db="EMBL/GenBank/DDBJ databases">
        <authorList>
            <person name="Magalhaes I.L.F."/>
            <person name="Oliveira U."/>
            <person name="Santos F.R."/>
            <person name="Vidigal T.H.D.A."/>
            <person name="Brescovit A.D."/>
            <person name="Santos A.J."/>
        </authorList>
    </citation>
    <scope>NUCLEOTIDE SEQUENCE</scope>
    <source>
        <tissue evidence="1">Shoot tissue taken approximately 20 cm above the soil surface</tissue>
    </source>
</reference>
<reference evidence="1" key="2">
    <citation type="journal article" date="2015" name="Data Brief">
        <title>Shoot transcriptome of the giant reed, Arundo donax.</title>
        <authorList>
            <person name="Barrero R.A."/>
            <person name="Guerrero F.D."/>
            <person name="Moolhuijzen P."/>
            <person name="Goolsby J.A."/>
            <person name="Tidwell J."/>
            <person name="Bellgard S.E."/>
            <person name="Bellgard M.I."/>
        </authorList>
    </citation>
    <scope>NUCLEOTIDE SEQUENCE</scope>
    <source>
        <tissue evidence="1">Shoot tissue taken approximately 20 cm above the soil surface</tissue>
    </source>
</reference>
<dbReference type="AlphaFoldDB" id="A0A0A9BNB7"/>
<accession>A0A0A9BNB7</accession>
<organism evidence="1">
    <name type="scientific">Arundo donax</name>
    <name type="common">Giant reed</name>
    <name type="synonym">Donax arundinaceus</name>
    <dbReference type="NCBI Taxonomy" id="35708"/>
    <lineage>
        <taxon>Eukaryota</taxon>
        <taxon>Viridiplantae</taxon>
        <taxon>Streptophyta</taxon>
        <taxon>Embryophyta</taxon>
        <taxon>Tracheophyta</taxon>
        <taxon>Spermatophyta</taxon>
        <taxon>Magnoliopsida</taxon>
        <taxon>Liliopsida</taxon>
        <taxon>Poales</taxon>
        <taxon>Poaceae</taxon>
        <taxon>PACMAD clade</taxon>
        <taxon>Arundinoideae</taxon>
        <taxon>Arundineae</taxon>
        <taxon>Arundo</taxon>
    </lineage>
</organism>
<protein>
    <submittedName>
        <fullName evidence="1">Uncharacterized protein</fullName>
    </submittedName>
</protein>
<evidence type="ECO:0000313" key="1">
    <source>
        <dbReference type="EMBL" id="JAD65459.1"/>
    </source>
</evidence>